<evidence type="ECO:0000259" key="3">
    <source>
        <dbReference type="Pfam" id="PF00149"/>
    </source>
</evidence>
<dbReference type="Gene3D" id="3.60.21.10">
    <property type="match status" value="1"/>
</dbReference>
<dbReference type="Proteomes" id="UP000198943">
    <property type="component" value="Unassembled WGS sequence"/>
</dbReference>
<evidence type="ECO:0000259" key="4">
    <source>
        <dbReference type="Pfam" id="PF16656"/>
    </source>
</evidence>
<evidence type="ECO:0000256" key="2">
    <source>
        <dbReference type="SAM" id="Phobius"/>
    </source>
</evidence>
<dbReference type="PANTHER" id="PTHR45867:SF3">
    <property type="entry name" value="ACID PHOSPHATASE TYPE 7"/>
    <property type="match status" value="1"/>
</dbReference>
<reference evidence="6" key="1">
    <citation type="submission" date="2016-10" db="EMBL/GenBank/DDBJ databases">
        <authorList>
            <person name="Varghese N."/>
            <person name="Submissions S."/>
        </authorList>
    </citation>
    <scope>NUCLEOTIDE SEQUENCE [LARGE SCALE GENOMIC DNA]</scope>
    <source>
        <strain evidence="6">DSM 11005</strain>
    </source>
</reference>
<dbReference type="Gene3D" id="2.60.40.380">
    <property type="entry name" value="Purple acid phosphatase-like, N-terminal"/>
    <property type="match status" value="1"/>
</dbReference>
<dbReference type="EMBL" id="FMYW01000006">
    <property type="protein sequence ID" value="SDC38876.1"/>
    <property type="molecule type" value="Genomic_DNA"/>
</dbReference>
<feature type="domain" description="Purple acid phosphatase N-terminal" evidence="4">
    <location>
        <begin position="64"/>
        <end position="173"/>
    </location>
</feature>
<evidence type="ECO:0000313" key="5">
    <source>
        <dbReference type="EMBL" id="SDC38876.1"/>
    </source>
</evidence>
<protein>
    <submittedName>
        <fullName evidence="5">Purple acid Phosphatase, N-terminal domain</fullName>
    </submittedName>
</protein>
<dbReference type="PANTHER" id="PTHR45867">
    <property type="entry name" value="PURPLE ACID PHOSPHATASE"/>
    <property type="match status" value="1"/>
</dbReference>
<dbReference type="InterPro" id="IPR029052">
    <property type="entry name" value="Metallo-depent_PP-like"/>
</dbReference>
<dbReference type="SUPFAM" id="SSF56300">
    <property type="entry name" value="Metallo-dependent phosphatases"/>
    <property type="match status" value="1"/>
</dbReference>
<dbReference type="Pfam" id="PF16656">
    <property type="entry name" value="Pur_ac_phosph_N"/>
    <property type="match status" value="1"/>
</dbReference>
<keyword evidence="2" id="KW-0812">Transmembrane</keyword>
<feature type="domain" description="Calcineurin-like phosphoesterase" evidence="3">
    <location>
        <begin position="206"/>
        <end position="383"/>
    </location>
</feature>
<dbReference type="AlphaFoldDB" id="A0A1G6L8M4"/>
<dbReference type="GO" id="GO:0003993">
    <property type="term" value="F:acid phosphatase activity"/>
    <property type="evidence" value="ECO:0007669"/>
    <property type="project" value="InterPro"/>
</dbReference>
<keyword evidence="2" id="KW-1133">Transmembrane helix</keyword>
<dbReference type="RefSeq" id="WP_093730165.1">
    <property type="nucleotide sequence ID" value="NZ_FMYW01000006.1"/>
</dbReference>
<dbReference type="PROSITE" id="PS51257">
    <property type="entry name" value="PROKAR_LIPOPROTEIN"/>
    <property type="match status" value="1"/>
</dbReference>
<dbReference type="OrthoDB" id="9809781at2"/>
<name>A0A1G6L8M4_9FIRM</name>
<dbReference type="Pfam" id="PF00149">
    <property type="entry name" value="Metallophos"/>
    <property type="match status" value="1"/>
</dbReference>
<evidence type="ECO:0000313" key="6">
    <source>
        <dbReference type="Proteomes" id="UP000198943"/>
    </source>
</evidence>
<sequence>MKQSKSFYKNLMAVLLTLAFGMLALVFGVLFLGCGNEAPKTGSGKPEERYISFTKADAFNLRQVITADSTVSRTIMWQSEPENKDAFVEYRVTGKAEVNSAAANNTPVQKNTNDAAVKSSVSTQKERLNDKFTDNGKTTYVHTVTLQNLQPDTEYEYRLGHENRRSQWFRLNTANSNNTYKVLIFPDSQSAKYKVWEDVAMPAWERNRDARFFITMGDLVDNGEHAYQWNEWFTRIGPMITRIPAAPVMGNHETYTMDWKVRMPQAYLHYFQLPEGTPASYKNQFYSFDYGDVHYVVLNTQMREMEEFQPNLLQDQLAWFKADMEKTRKKWKVVLMHKDVLRYGFLTRKTPREEGVSEEGKTFMPLFDKYNVDAILTAHLHTYRNRGHIYGFKRDTKGPLYILTGVAGDVRYPNLWKRHSLDVAVAPQPETNNYMVLEASAGSLRFSCYLPDGTKIDEAEVKK</sequence>
<evidence type="ECO:0000256" key="1">
    <source>
        <dbReference type="ARBA" id="ARBA00022729"/>
    </source>
</evidence>
<dbReference type="InterPro" id="IPR015914">
    <property type="entry name" value="PAPs_N"/>
</dbReference>
<keyword evidence="1" id="KW-0732">Signal</keyword>
<organism evidence="5 6">
    <name type="scientific">Succiniclasticum ruminis</name>
    <dbReference type="NCBI Taxonomy" id="40841"/>
    <lineage>
        <taxon>Bacteria</taxon>
        <taxon>Bacillati</taxon>
        <taxon>Bacillota</taxon>
        <taxon>Negativicutes</taxon>
        <taxon>Acidaminococcales</taxon>
        <taxon>Acidaminococcaceae</taxon>
        <taxon>Succiniclasticum</taxon>
    </lineage>
</organism>
<dbReference type="InterPro" id="IPR008963">
    <property type="entry name" value="Purple_acid_Pase-like_N"/>
</dbReference>
<dbReference type="SUPFAM" id="SSF49363">
    <property type="entry name" value="Purple acid phosphatase, N-terminal domain"/>
    <property type="match status" value="1"/>
</dbReference>
<keyword evidence="6" id="KW-1185">Reference proteome</keyword>
<keyword evidence="2" id="KW-0472">Membrane</keyword>
<dbReference type="GO" id="GO:0046872">
    <property type="term" value="F:metal ion binding"/>
    <property type="evidence" value="ECO:0007669"/>
    <property type="project" value="InterPro"/>
</dbReference>
<gene>
    <name evidence="5" type="ORF">SAMN04487864_10686</name>
</gene>
<feature type="transmembrane region" description="Helical" evidence="2">
    <location>
        <begin position="12"/>
        <end position="33"/>
    </location>
</feature>
<proteinExistence type="predicted"/>
<accession>A0A1G6L8M4</accession>
<dbReference type="InterPro" id="IPR004843">
    <property type="entry name" value="Calcineurin-like_PHP"/>
</dbReference>